<dbReference type="STRING" id="1611254.A0A2G5U4I3"/>
<dbReference type="EMBL" id="PDUG01000004">
    <property type="protein sequence ID" value="PIC34146.1"/>
    <property type="molecule type" value="Genomic_DNA"/>
</dbReference>
<protein>
    <submittedName>
        <fullName evidence="1">Uncharacterized protein</fullName>
    </submittedName>
</protein>
<proteinExistence type="predicted"/>
<dbReference type="Proteomes" id="UP000230233">
    <property type="component" value="Chromosome IV"/>
</dbReference>
<comment type="caution">
    <text evidence="1">The sequence shown here is derived from an EMBL/GenBank/DDBJ whole genome shotgun (WGS) entry which is preliminary data.</text>
</comment>
<sequence>MYRVGQTFGNKKKNVQEKIEDIKCWRSPTKGSSYIVEFRVWNPLHANTLNRLVGSRKHWSKRFNADVMGGTKAFIWKPVTTDQIRDAIVATTIKAFNVNYIIPTSINQLSPEKLRRALLRLNNSRFMMIALRKSFLQSVMKTYEEEPRN</sequence>
<organism evidence="1 2">
    <name type="scientific">Caenorhabditis nigoni</name>
    <dbReference type="NCBI Taxonomy" id="1611254"/>
    <lineage>
        <taxon>Eukaryota</taxon>
        <taxon>Metazoa</taxon>
        <taxon>Ecdysozoa</taxon>
        <taxon>Nematoda</taxon>
        <taxon>Chromadorea</taxon>
        <taxon>Rhabditida</taxon>
        <taxon>Rhabditina</taxon>
        <taxon>Rhabditomorpha</taxon>
        <taxon>Rhabditoidea</taxon>
        <taxon>Rhabditidae</taxon>
        <taxon>Peloderinae</taxon>
        <taxon>Caenorhabditis</taxon>
    </lineage>
</organism>
<evidence type="ECO:0000313" key="2">
    <source>
        <dbReference type="Proteomes" id="UP000230233"/>
    </source>
</evidence>
<keyword evidence="2" id="KW-1185">Reference proteome</keyword>
<dbReference type="AlphaFoldDB" id="A0A2G5U4I3"/>
<name>A0A2G5U4I3_9PELO</name>
<gene>
    <name evidence="1" type="primary">Cnig_chr_IV.g13888</name>
    <name evidence="1" type="ORF">B9Z55_013888</name>
</gene>
<evidence type="ECO:0000313" key="1">
    <source>
        <dbReference type="EMBL" id="PIC34146.1"/>
    </source>
</evidence>
<accession>A0A2G5U4I3</accession>
<reference evidence="2" key="1">
    <citation type="submission" date="2017-10" db="EMBL/GenBank/DDBJ databases">
        <title>Rapid genome shrinkage in a self-fertile nematode reveals novel sperm competition proteins.</title>
        <authorList>
            <person name="Yin D."/>
            <person name="Schwarz E.M."/>
            <person name="Thomas C.G."/>
            <person name="Felde R.L."/>
            <person name="Korf I.F."/>
            <person name="Cutter A.D."/>
            <person name="Schartner C.M."/>
            <person name="Ralston E.J."/>
            <person name="Meyer B.J."/>
            <person name="Haag E.S."/>
        </authorList>
    </citation>
    <scope>NUCLEOTIDE SEQUENCE [LARGE SCALE GENOMIC DNA]</scope>
    <source>
        <strain evidence="2">JU1422</strain>
    </source>
</reference>